<comment type="caution">
    <text evidence="1">The sequence shown here is derived from an EMBL/GenBank/DDBJ whole genome shotgun (WGS) entry which is preliminary data.</text>
</comment>
<evidence type="ECO:0008006" key="3">
    <source>
        <dbReference type="Google" id="ProtNLM"/>
    </source>
</evidence>
<name>A0A1J5MYD8_9BACT</name>
<dbReference type="EMBL" id="LKAQ01000004">
    <property type="protein sequence ID" value="OIQ51018.1"/>
    <property type="molecule type" value="Genomic_DNA"/>
</dbReference>
<dbReference type="RefSeq" id="WP_242653018.1">
    <property type="nucleotide sequence ID" value="NZ_LKAQ01000004.1"/>
</dbReference>
<gene>
    <name evidence="1" type="ORF">BerOc1_02963</name>
</gene>
<evidence type="ECO:0000313" key="2">
    <source>
        <dbReference type="Proteomes" id="UP000181901"/>
    </source>
</evidence>
<dbReference type="InterPro" id="IPR010982">
    <property type="entry name" value="Lambda_DNA-bd_dom_sf"/>
</dbReference>
<evidence type="ECO:0000313" key="1">
    <source>
        <dbReference type="EMBL" id="OIQ51018.1"/>
    </source>
</evidence>
<reference evidence="1 2" key="1">
    <citation type="submission" date="2015-09" db="EMBL/GenBank/DDBJ databases">
        <title>Genome of Desulfovibrio dechloracetivorans BerOc1, a mercury methylating strain isolated from highly hydrocarbons and metals contaminated coastal sediments.</title>
        <authorList>
            <person name="Goni Urriza M."/>
            <person name="Gassie C."/>
            <person name="Bouchez O."/>
            <person name="Klopp C."/>
            <person name="Ranchou-Peyruse A."/>
            <person name="Remy G."/>
        </authorList>
    </citation>
    <scope>NUCLEOTIDE SEQUENCE [LARGE SCALE GENOMIC DNA]</scope>
    <source>
        <strain evidence="1 2">BerOc1</strain>
    </source>
</reference>
<dbReference type="Gene3D" id="1.10.260.40">
    <property type="entry name" value="lambda repressor-like DNA-binding domains"/>
    <property type="match status" value="1"/>
</dbReference>
<accession>A0A1J5MYD8</accession>
<proteinExistence type="predicted"/>
<keyword evidence="2" id="KW-1185">Reference proteome</keyword>
<dbReference type="GO" id="GO:0003677">
    <property type="term" value="F:DNA binding"/>
    <property type="evidence" value="ECO:0007669"/>
    <property type="project" value="InterPro"/>
</dbReference>
<protein>
    <recommendedName>
        <fullName evidence="3">HTH cro/C1-type domain-containing protein</fullName>
    </recommendedName>
</protein>
<dbReference type="AlphaFoldDB" id="A0A1J5MYD8"/>
<organism evidence="1 2">
    <name type="scientific">Pseudodesulfovibrio hydrargyri</name>
    <dbReference type="NCBI Taxonomy" id="2125990"/>
    <lineage>
        <taxon>Bacteria</taxon>
        <taxon>Pseudomonadati</taxon>
        <taxon>Thermodesulfobacteriota</taxon>
        <taxon>Desulfovibrionia</taxon>
        <taxon>Desulfovibrionales</taxon>
        <taxon>Desulfovibrionaceae</taxon>
    </lineage>
</organism>
<dbReference type="Proteomes" id="UP000181901">
    <property type="component" value="Unassembled WGS sequence"/>
</dbReference>
<sequence length="82" mass="8964">MTMSTNVLAGIGAGRDRKPFAIKEWMFARGLTQGDIRDRVGISQSVVSRTIFGSANNRRVLAYLRDEGCPVHALALPTDMKA</sequence>
<dbReference type="SUPFAM" id="SSF47413">
    <property type="entry name" value="lambda repressor-like DNA-binding domains"/>
    <property type="match status" value="1"/>
</dbReference>